<dbReference type="GO" id="GO:0016787">
    <property type="term" value="F:hydrolase activity"/>
    <property type="evidence" value="ECO:0007669"/>
    <property type="project" value="UniProtKB-KW"/>
</dbReference>
<keyword evidence="1" id="KW-1133">Transmembrane helix</keyword>
<keyword evidence="3" id="KW-0378">Hydrolase</keyword>
<evidence type="ECO:0000313" key="3">
    <source>
        <dbReference type="EMBL" id="MFC4301941.1"/>
    </source>
</evidence>
<evidence type="ECO:0000256" key="1">
    <source>
        <dbReference type="SAM" id="Phobius"/>
    </source>
</evidence>
<dbReference type="InterPro" id="IPR000073">
    <property type="entry name" value="AB_hydrolase_1"/>
</dbReference>
<evidence type="ECO:0000259" key="2">
    <source>
        <dbReference type="Pfam" id="PF00561"/>
    </source>
</evidence>
<organism evidence="3 4">
    <name type="scientific">Cohnella boryungensis</name>
    <dbReference type="NCBI Taxonomy" id="768479"/>
    <lineage>
        <taxon>Bacteria</taxon>
        <taxon>Bacillati</taxon>
        <taxon>Bacillota</taxon>
        <taxon>Bacilli</taxon>
        <taxon>Bacillales</taxon>
        <taxon>Paenibacillaceae</taxon>
        <taxon>Cohnella</taxon>
    </lineage>
</organism>
<comment type="caution">
    <text evidence="3">The sequence shown here is derived from an EMBL/GenBank/DDBJ whole genome shotgun (WGS) entry which is preliminary data.</text>
</comment>
<gene>
    <name evidence="3" type="ORF">ACFO1S_00640</name>
</gene>
<keyword evidence="4" id="KW-1185">Reference proteome</keyword>
<dbReference type="EMBL" id="JBHSED010000002">
    <property type="protein sequence ID" value="MFC4301941.1"/>
    <property type="molecule type" value="Genomic_DNA"/>
</dbReference>
<dbReference type="InterPro" id="IPR050266">
    <property type="entry name" value="AB_hydrolase_sf"/>
</dbReference>
<keyword evidence="1" id="KW-0472">Membrane</keyword>
<dbReference type="SUPFAM" id="SSF53474">
    <property type="entry name" value="alpha/beta-Hydrolases"/>
    <property type="match status" value="1"/>
</dbReference>
<dbReference type="InterPro" id="IPR029058">
    <property type="entry name" value="AB_hydrolase_fold"/>
</dbReference>
<keyword evidence="1" id="KW-0812">Transmembrane</keyword>
<proteinExistence type="predicted"/>
<reference evidence="4" key="1">
    <citation type="journal article" date="2019" name="Int. J. Syst. Evol. Microbiol.">
        <title>The Global Catalogue of Microorganisms (GCM) 10K type strain sequencing project: providing services to taxonomists for standard genome sequencing and annotation.</title>
        <authorList>
            <consortium name="The Broad Institute Genomics Platform"/>
            <consortium name="The Broad Institute Genome Sequencing Center for Infectious Disease"/>
            <person name="Wu L."/>
            <person name="Ma J."/>
        </authorList>
    </citation>
    <scope>NUCLEOTIDE SEQUENCE [LARGE SCALE GENOMIC DNA]</scope>
    <source>
        <strain evidence="4">CGMCC 4.1641</strain>
    </source>
</reference>
<dbReference type="RefSeq" id="WP_378126039.1">
    <property type="nucleotide sequence ID" value="NZ_JBHSED010000002.1"/>
</dbReference>
<dbReference type="Gene3D" id="3.40.50.1820">
    <property type="entry name" value="alpha/beta hydrolase"/>
    <property type="match status" value="1"/>
</dbReference>
<dbReference type="Proteomes" id="UP001595755">
    <property type="component" value="Unassembled WGS sequence"/>
</dbReference>
<accession>A0ABV8S3L2</accession>
<name>A0ABV8S3L2_9BACL</name>
<evidence type="ECO:0000313" key="4">
    <source>
        <dbReference type="Proteomes" id="UP001595755"/>
    </source>
</evidence>
<feature type="transmembrane region" description="Helical" evidence="1">
    <location>
        <begin position="12"/>
        <end position="32"/>
    </location>
</feature>
<sequence length="315" mass="35043">MRKTLRLLLKSAGILTIAIGLFLVIVFVVNLISNKSEEGRIEAYGQYVQVDGKNMNVMIQGSGEETVVLLPGYGTAAPALDFKLLMDELASFYKVVAIEPFGYGLSDETDKVRSTENIVGEVHEALRQLQIERYILMGHSIAGIYGLDYANKYPNEVSAFVGIDSSVPNQPGMDVKLPIKTFRFLKQSGLLRLIKKVSGDPYASLAFDDRTKEQMRLISNKNGNNATTMNEMKNIASNFKGAERLTFPADIPVLLFVQAINPSFEDWVPLHEEQVRSSVHGKVVPLDGEHYLHHTRSKEIAEGFMAFMKEAQAAR</sequence>
<protein>
    <submittedName>
        <fullName evidence="3">Alpha/beta hydrolase</fullName>
    </submittedName>
</protein>
<dbReference type="PANTHER" id="PTHR43798:SF33">
    <property type="entry name" value="HYDROLASE, PUTATIVE (AFU_ORTHOLOGUE AFUA_2G14860)-RELATED"/>
    <property type="match status" value="1"/>
</dbReference>
<dbReference type="PANTHER" id="PTHR43798">
    <property type="entry name" value="MONOACYLGLYCEROL LIPASE"/>
    <property type="match status" value="1"/>
</dbReference>
<dbReference type="Pfam" id="PF00561">
    <property type="entry name" value="Abhydrolase_1"/>
    <property type="match status" value="1"/>
</dbReference>
<feature type="domain" description="AB hydrolase-1" evidence="2">
    <location>
        <begin position="66"/>
        <end position="172"/>
    </location>
</feature>